<name>A0ABT1LA53_9HYPH</name>
<dbReference type="Proteomes" id="UP001205890">
    <property type="component" value="Unassembled WGS sequence"/>
</dbReference>
<dbReference type="InterPro" id="IPR029063">
    <property type="entry name" value="SAM-dependent_MTases_sf"/>
</dbReference>
<sequence length="279" mass="29380">MSGFSPDWLALREPADLRARDAGLLGALARRLAGREAVTIVDLGCGAGSNLRALAPALDVPQRWRLVDHDPRLLDAARQRLAAWGGGAADGAGLALTVGGRRSDVEFRQADLAQSVDAALDPTPDLVTAAAFFDLVSENWIERFVQTLAARRLPLYAVLTYDGEERWSPPHAADASVLAAFHAHQGRDKGFGPAAGPRAAATLEAALRRHGYAVATAASPWRLGGAERELIRQLADGIAAAAADTGRVPPEVARNWAAARRVALSALIGHVDVLALPPS</sequence>
<keyword evidence="2" id="KW-1185">Reference proteome</keyword>
<dbReference type="GO" id="GO:0032259">
    <property type="term" value="P:methylation"/>
    <property type="evidence" value="ECO:0007669"/>
    <property type="project" value="UniProtKB-KW"/>
</dbReference>
<proteinExistence type="predicted"/>
<keyword evidence="1" id="KW-0808">Transferase</keyword>
<dbReference type="SUPFAM" id="SSF53335">
    <property type="entry name" value="S-adenosyl-L-methionine-dependent methyltransferases"/>
    <property type="match status" value="1"/>
</dbReference>
<dbReference type="GO" id="GO:0008168">
    <property type="term" value="F:methyltransferase activity"/>
    <property type="evidence" value="ECO:0007669"/>
    <property type="project" value="UniProtKB-KW"/>
</dbReference>
<organism evidence="1 2">
    <name type="scientific">Alsobacter ponti</name>
    <dbReference type="NCBI Taxonomy" id="2962936"/>
    <lineage>
        <taxon>Bacteria</taxon>
        <taxon>Pseudomonadati</taxon>
        <taxon>Pseudomonadota</taxon>
        <taxon>Alphaproteobacteria</taxon>
        <taxon>Hyphomicrobiales</taxon>
        <taxon>Alsobacteraceae</taxon>
        <taxon>Alsobacter</taxon>
    </lineage>
</organism>
<evidence type="ECO:0000313" key="1">
    <source>
        <dbReference type="EMBL" id="MCP8938387.1"/>
    </source>
</evidence>
<reference evidence="1 2" key="1">
    <citation type="submission" date="2022-07" db="EMBL/GenBank/DDBJ databases">
        <authorList>
            <person name="Li W.-J."/>
            <person name="Deng Q.-Q."/>
        </authorList>
    </citation>
    <scope>NUCLEOTIDE SEQUENCE [LARGE SCALE GENOMIC DNA]</scope>
    <source>
        <strain evidence="1 2">SYSU M60028</strain>
    </source>
</reference>
<gene>
    <name evidence="1" type="ORF">NK718_07655</name>
</gene>
<comment type="caution">
    <text evidence="1">The sequence shown here is derived from an EMBL/GenBank/DDBJ whole genome shotgun (WGS) entry which is preliminary data.</text>
</comment>
<keyword evidence="1" id="KW-0489">Methyltransferase</keyword>
<accession>A0ABT1LA53</accession>
<dbReference type="RefSeq" id="WP_254740245.1">
    <property type="nucleotide sequence ID" value="NZ_JANCLU010000005.1"/>
</dbReference>
<protein>
    <submittedName>
        <fullName evidence="1">Class I SAM-dependent methyltransferase</fullName>
    </submittedName>
</protein>
<dbReference type="EMBL" id="JANCLU010000005">
    <property type="protein sequence ID" value="MCP8938387.1"/>
    <property type="molecule type" value="Genomic_DNA"/>
</dbReference>
<dbReference type="Gene3D" id="3.40.50.150">
    <property type="entry name" value="Vaccinia Virus protein VP39"/>
    <property type="match status" value="1"/>
</dbReference>
<evidence type="ECO:0000313" key="2">
    <source>
        <dbReference type="Proteomes" id="UP001205890"/>
    </source>
</evidence>